<evidence type="ECO:0000313" key="6">
    <source>
        <dbReference type="Proteomes" id="UP000324209"/>
    </source>
</evidence>
<dbReference type="SMART" id="SM00345">
    <property type="entry name" value="HTH_GNTR"/>
    <property type="match status" value="1"/>
</dbReference>
<dbReference type="GO" id="GO:0003677">
    <property type="term" value="F:DNA binding"/>
    <property type="evidence" value="ECO:0007669"/>
    <property type="project" value="UniProtKB-KW"/>
</dbReference>
<protein>
    <submittedName>
        <fullName evidence="5">GntR family transcriptional regulator</fullName>
    </submittedName>
</protein>
<dbReference type="AlphaFoldDB" id="A0A5C1QSS1"/>
<gene>
    <name evidence="5" type="ORF">EXM22_14030</name>
</gene>
<dbReference type="InterPro" id="IPR011663">
    <property type="entry name" value="UTRA"/>
</dbReference>
<evidence type="ECO:0000313" key="5">
    <source>
        <dbReference type="EMBL" id="QEN09052.1"/>
    </source>
</evidence>
<accession>A0A5C1QSS1</accession>
<dbReference type="InterPro" id="IPR036390">
    <property type="entry name" value="WH_DNA-bd_sf"/>
</dbReference>
<evidence type="ECO:0000259" key="4">
    <source>
        <dbReference type="PROSITE" id="PS50949"/>
    </source>
</evidence>
<keyword evidence="2" id="KW-0238">DNA-binding</keyword>
<dbReference type="PRINTS" id="PR00035">
    <property type="entry name" value="HTHGNTR"/>
</dbReference>
<dbReference type="Gene3D" id="1.10.10.10">
    <property type="entry name" value="Winged helix-like DNA-binding domain superfamily/Winged helix DNA-binding domain"/>
    <property type="match status" value="1"/>
</dbReference>
<dbReference type="InterPro" id="IPR000524">
    <property type="entry name" value="Tscrpt_reg_HTH_GntR"/>
</dbReference>
<dbReference type="Proteomes" id="UP000324209">
    <property type="component" value="Chromosome"/>
</dbReference>
<evidence type="ECO:0000256" key="2">
    <source>
        <dbReference type="ARBA" id="ARBA00023125"/>
    </source>
</evidence>
<dbReference type="InterPro" id="IPR036388">
    <property type="entry name" value="WH-like_DNA-bd_sf"/>
</dbReference>
<evidence type="ECO:0000256" key="3">
    <source>
        <dbReference type="ARBA" id="ARBA00023163"/>
    </source>
</evidence>
<dbReference type="PANTHER" id="PTHR44846">
    <property type="entry name" value="MANNOSYL-D-GLYCERATE TRANSPORT/METABOLISM SYSTEM REPRESSOR MNGR-RELATED"/>
    <property type="match status" value="1"/>
</dbReference>
<organism evidence="5 6">
    <name type="scientific">Oceanispirochaeta crateris</name>
    <dbReference type="NCBI Taxonomy" id="2518645"/>
    <lineage>
        <taxon>Bacteria</taxon>
        <taxon>Pseudomonadati</taxon>
        <taxon>Spirochaetota</taxon>
        <taxon>Spirochaetia</taxon>
        <taxon>Spirochaetales</taxon>
        <taxon>Spirochaetaceae</taxon>
        <taxon>Oceanispirochaeta</taxon>
    </lineage>
</organism>
<dbReference type="GO" id="GO:0003700">
    <property type="term" value="F:DNA-binding transcription factor activity"/>
    <property type="evidence" value="ECO:0007669"/>
    <property type="project" value="InterPro"/>
</dbReference>
<keyword evidence="3" id="KW-0804">Transcription</keyword>
<dbReference type="EMBL" id="CP036150">
    <property type="protein sequence ID" value="QEN09052.1"/>
    <property type="molecule type" value="Genomic_DNA"/>
</dbReference>
<dbReference type="PANTHER" id="PTHR44846:SF17">
    <property type="entry name" value="GNTR-FAMILY TRANSCRIPTIONAL REGULATOR"/>
    <property type="match status" value="1"/>
</dbReference>
<dbReference type="GO" id="GO:0045892">
    <property type="term" value="P:negative regulation of DNA-templated transcription"/>
    <property type="evidence" value="ECO:0007669"/>
    <property type="project" value="TreeGrafter"/>
</dbReference>
<dbReference type="SUPFAM" id="SSF64288">
    <property type="entry name" value="Chorismate lyase-like"/>
    <property type="match status" value="1"/>
</dbReference>
<dbReference type="SMART" id="SM00866">
    <property type="entry name" value="UTRA"/>
    <property type="match status" value="1"/>
</dbReference>
<evidence type="ECO:0000256" key="1">
    <source>
        <dbReference type="ARBA" id="ARBA00023015"/>
    </source>
</evidence>
<dbReference type="CDD" id="cd07377">
    <property type="entry name" value="WHTH_GntR"/>
    <property type="match status" value="1"/>
</dbReference>
<dbReference type="PROSITE" id="PS50949">
    <property type="entry name" value="HTH_GNTR"/>
    <property type="match status" value="1"/>
</dbReference>
<name>A0A5C1QSS1_9SPIO</name>
<dbReference type="SUPFAM" id="SSF46785">
    <property type="entry name" value="Winged helix' DNA-binding domain"/>
    <property type="match status" value="1"/>
</dbReference>
<feature type="domain" description="HTH gntR-type" evidence="4">
    <location>
        <begin position="7"/>
        <end position="75"/>
    </location>
</feature>
<keyword evidence="1" id="KW-0805">Transcription regulation</keyword>
<keyword evidence="6" id="KW-1185">Reference proteome</keyword>
<dbReference type="RefSeq" id="WP_149487128.1">
    <property type="nucleotide sequence ID" value="NZ_CP036150.1"/>
</dbReference>
<reference evidence="5 6" key="1">
    <citation type="submission" date="2019-02" db="EMBL/GenBank/DDBJ databases">
        <title>Complete Genome Sequence and Methylome Analysis of free living Spirochaetas.</title>
        <authorList>
            <person name="Fomenkov A."/>
            <person name="Dubinina G."/>
            <person name="Leshcheva N."/>
            <person name="Mikheeva N."/>
            <person name="Grabovich M."/>
            <person name="Vincze T."/>
            <person name="Roberts R.J."/>
        </authorList>
    </citation>
    <scope>NUCLEOTIDE SEQUENCE [LARGE SCALE GENOMIC DNA]</scope>
    <source>
        <strain evidence="5 6">K2</strain>
    </source>
</reference>
<proteinExistence type="predicted"/>
<dbReference type="Pfam" id="PF07702">
    <property type="entry name" value="UTRA"/>
    <property type="match status" value="1"/>
</dbReference>
<dbReference type="InterPro" id="IPR050679">
    <property type="entry name" value="Bact_HTH_transcr_reg"/>
</dbReference>
<dbReference type="OrthoDB" id="368319at2"/>
<sequence length="245" mass="27811">MTTGKLPILVQQTYEEIKAIIERGEIESSGQLPSENILSSRLNVSRATIRTALARLEYDGLILRVHGKGTFIREKAISLETSLSEKWDFIPMLEENGRKVKIELLGIHHRSAGSDDANLLNVRATTEIVEVTRLYLADNYPVIYSRNIFPRSALKKGADPVLMNYQCTAYELFVEYFEETADSSLTDLLPVLPDEQIAKHLKISVHTPIFLFKDFFMAENGHILLAGENYMHEDLLKLRFLSNPS</sequence>
<dbReference type="KEGG" id="ock:EXM22_14030"/>
<dbReference type="Pfam" id="PF00392">
    <property type="entry name" value="GntR"/>
    <property type="match status" value="1"/>
</dbReference>
<dbReference type="Gene3D" id="3.40.1410.10">
    <property type="entry name" value="Chorismate lyase-like"/>
    <property type="match status" value="1"/>
</dbReference>
<dbReference type="InterPro" id="IPR028978">
    <property type="entry name" value="Chorismate_lyase_/UTRA_dom_sf"/>
</dbReference>